<dbReference type="RefSeq" id="WP_211974975.1">
    <property type="nucleotide sequence ID" value="NZ_CBFHAM010000023.1"/>
</dbReference>
<comment type="caution">
    <text evidence="3">The sequence shown here is derived from an EMBL/GenBank/DDBJ whole genome shotgun (WGS) entry which is preliminary data.</text>
</comment>
<evidence type="ECO:0000313" key="4">
    <source>
        <dbReference type="Proteomes" id="UP000676386"/>
    </source>
</evidence>
<dbReference type="CDD" id="cd07814">
    <property type="entry name" value="SRPBCC_CalC_Aha1-like"/>
    <property type="match status" value="1"/>
</dbReference>
<evidence type="ECO:0000256" key="1">
    <source>
        <dbReference type="ARBA" id="ARBA00006817"/>
    </source>
</evidence>
<feature type="domain" description="Activator of Hsp90 ATPase homologue 1/2-like C-terminal" evidence="2">
    <location>
        <begin position="17"/>
        <end position="162"/>
    </location>
</feature>
<proteinExistence type="inferred from homology"/>
<comment type="similarity">
    <text evidence="1">Belongs to the AHA1 family.</text>
</comment>
<protein>
    <submittedName>
        <fullName evidence="3">SRPBCC domain-containing protein</fullName>
    </submittedName>
</protein>
<gene>
    <name evidence="3" type="ORF">KE626_21305</name>
</gene>
<dbReference type="SUPFAM" id="SSF55961">
    <property type="entry name" value="Bet v1-like"/>
    <property type="match status" value="1"/>
</dbReference>
<dbReference type="InterPro" id="IPR023393">
    <property type="entry name" value="START-like_dom_sf"/>
</dbReference>
<reference evidence="3 4" key="1">
    <citation type="submission" date="2021-04" db="EMBL/GenBank/DDBJ databases">
        <title>Chitinophaga sp. nov., isolated from the rhizosphere soil.</title>
        <authorList>
            <person name="He S."/>
        </authorList>
    </citation>
    <scope>NUCLEOTIDE SEQUENCE [LARGE SCALE GENOMIC DNA]</scope>
    <source>
        <strain evidence="3 4">2R12</strain>
    </source>
</reference>
<sequence length="164" mass="18304">MTTATNTTFRLTHVFHAPKEKVFKAFSTAEALNAWWGPAETSNSVIKLDFRPGGIFHFKMESDGNVSYGRFLFVKIEPYDLLEFTNAFADEQANVVKAPFDIEIPKEIFYQLRFEEAAGKTTIILTGRPVNASDAETAAFISIKDGMEQGFGGTFNKLANYLAQ</sequence>
<accession>A0ABS5J476</accession>
<keyword evidence="4" id="KW-1185">Reference proteome</keyword>
<dbReference type="EMBL" id="JAGTXB010000011">
    <property type="protein sequence ID" value="MBS0029875.1"/>
    <property type="molecule type" value="Genomic_DNA"/>
</dbReference>
<name>A0ABS5J476_9BACT</name>
<dbReference type="InterPro" id="IPR013538">
    <property type="entry name" value="ASHA1/2-like_C"/>
</dbReference>
<dbReference type="Gene3D" id="3.30.530.20">
    <property type="match status" value="1"/>
</dbReference>
<dbReference type="Pfam" id="PF08327">
    <property type="entry name" value="AHSA1"/>
    <property type="match status" value="1"/>
</dbReference>
<organism evidence="3 4">
    <name type="scientific">Chitinophaga hostae</name>
    <dbReference type="NCBI Taxonomy" id="2831022"/>
    <lineage>
        <taxon>Bacteria</taxon>
        <taxon>Pseudomonadati</taxon>
        <taxon>Bacteroidota</taxon>
        <taxon>Chitinophagia</taxon>
        <taxon>Chitinophagales</taxon>
        <taxon>Chitinophagaceae</taxon>
        <taxon>Chitinophaga</taxon>
    </lineage>
</organism>
<dbReference type="Proteomes" id="UP000676386">
    <property type="component" value="Unassembled WGS sequence"/>
</dbReference>
<evidence type="ECO:0000313" key="3">
    <source>
        <dbReference type="EMBL" id="MBS0029875.1"/>
    </source>
</evidence>
<evidence type="ECO:0000259" key="2">
    <source>
        <dbReference type="Pfam" id="PF08327"/>
    </source>
</evidence>